<dbReference type="PANTHER" id="PTHR10039">
    <property type="entry name" value="AMELOGENIN"/>
    <property type="match status" value="1"/>
</dbReference>
<gene>
    <name evidence="1" type="ORF">BCR34DRAFT_585914</name>
</gene>
<organism evidence="1 2">
    <name type="scientific">Clohesyomyces aquaticus</name>
    <dbReference type="NCBI Taxonomy" id="1231657"/>
    <lineage>
        <taxon>Eukaryota</taxon>
        <taxon>Fungi</taxon>
        <taxon>Dikarya</taxon>
        <taxon>Ascomycota</taxon>
        <taxon>Pezizomycotina</taxon>
        <taxon>Dothideomycetes</taxon>
        <taxon>Pleosporomycetidae</taxon>
        <taxon>Pleosporales</taxon>
        <taxon>Lindgomycetaceae</taxon>
        <taxon>Clohesyomyces</taxon>
    </lineage>
</organism>
<sequence>MAPFSAPVSMSNPFVNEDIRRLVRAQLRTGREFRRWPDDLLTKIEHTVSTGAQGMFWWAVCQVEVIKRLKCDRWLVESTLKNLPKTLHETYDRILIAIPIEDRIWVYHVLAWICLEEDLPFLGDIGKPMMSSFVLKAATRSATSVAPHLQVRHYDLETLRELCGCLVQVSDLNPKNANDTSKEVTLAQYTVREYLDLPTPPFGLQEVRKLSQVPIRHTFQVTVFKQVLYMTAIESDQALAHSLLGCSISPTLEG</sequence>
<dbReference type="EMBL" id="MCFA01000034">
    <property type="protein sequence ID" value="ORY14307.1"/>
    <property type="molecule type" value="Genomic_DNA"/>
</dbReference>
<dbReference type="Proteomes" id="UP000193144">
    <property type="component" value="Unassembled WGS sequence"/>
</dbReference>
<dbReference type="OrthoDB" id="1577640at2759"/>
<evidence type="ECO:0000313" key="2">
    <source>
        <dbReference type="Proteomes" id="UP000193144"/>
    </source>
</evidence>
<accession>A0A1Y1ZW61</accession>
<dbReference type="STRING" id="1231657.A0A1Y1ZW61"/>
<dbReference type="AlphaFoldDB" id="A0A1Y1ZW61"/>
<keyword evidence="2" id="KW-1185">Reference proteome</keyword>
<comment type="caution">
    <text evidence="1">The sequence shown here is derived from an EMBL/GenBank/DDBJ whole genome shotgun (WGS) entry which is preliminary data.</text>
</comment>
<name>A0A1Y1ZW61_9PLEO</name>
<reference evidence="1 2" key="1">
    <citation type="submission" date="2016-07" db="EMBL/GenBank/DDBJ databases">
        <title>Pervasive Adenine N6-methylation of Active Genes in Fungi.</title>
        <authorList>
            <consortium name="DOE Joint Genome Institute"/>
            <person name="Mondo S.J."/>
            <person name="Dannebaum R.O."/>
            <person name="Kuo R.C."/>
            <person name="Labutti K."/>
            <person name="Haridas S."/>
            <person name="Kuo A."/>
            <person name="Salamov A."/>
            <person name="Ahrendt S.R."/>
            <person name="Lipzen A."/>
            <person name="Sullivan W."/>
            <person name="Andreopoulos W.B."/>
            <person name="Clum A."/>
            <person name="Lindquist E."/>
            <person name="Daum C."/>
            <person name="Ramamoorthy G.K."/>
            <person name="Gryganskyi A."/>
            <person name="Culley D."/>
            <person name="Magnuson J.K."/>
            <person name="James T.Y."/>
            <person name="O'Malley M.A."/>
            <person name="Stajich J.E."/>
            <person name="Spatafora J.W."/>
            <person name="Visel A."/>
            <person name="Grigoriev I.V."/>
        </authorList>
    </citation>
    <scope>NUCLEOTIDE SEQUENCE [LARGE SCALE GENOMIC DNA]</scope>
    <source>
        <strain evidence="1 2">CBS 115471</strain>
    </source>
</reference>
<proteinExistence type="predicted"/>
<evidence type="ECO:0000313" key="1">
    <source>
        <dbReference type="EMBL" id="ORY14307.1"/>
    </source>
</evidence>
<protein>
    <submittedName>
        <fullName evidence="1">Uncharacterized protein</fullName>
    </submittedName>
</protein>